<dbReference type="EMBL" id="PKKM01000004">
    <property type="protein sequence ID" value="PKY64801.1"/>
    <property type="molecule type" value="Genomic_DNA"/>
</dbReference>
<dbReference type="AlphaFoldDB" id="A0A2I1I0Z3"/>
<dbReference type="Pfam" id="PF18986">
    <property type="entry name" value="DUF5719"/>
    <property type="match status" value="1"/>
</dbReference>
<evidence type="ECO:0000313" key="2">
    <source>
        <dbReference type="EMBL" id="PKY64801.1"/>
    </source>
</evidence>
<feature type="compositionally biased region" description="Polar residues" evidence="1">
    <location>
        <begin position="392"/>
        <end position="403"/>
    </location>
</feature>
<name>A0A2I1I0Z3_9ACTO</name>
<organism evidence="2 3">
    <name type="scientific">Schaalia odontolytica</name>
    <dbReference type="NCBI Taxonomy" id="1660"/>
    <lineage>
        <taxon>Bacteria</taxon>
        <taxon>Bacillati</taxon>
        <taxon>Actinomycetota</taxon>
        <taxon>Actinomycetes</taxon>
        <taxon>Actinomycetales</taxon>
        <taxon>Actinomycetaceae</taxon>
        <taxon>Schaalia</taxon>
    </lineage>
</organism>
<dbReference type="RefSeq" id="WP_101601092.1">
    <property type="nucleotide sequence ID" value="NZ_PKKM01000004.1"/>
</dbReference>
<accession>A0A2I1I0Z3</accession>
<sequence length="515" mass="50457">MTKPRISSLTTLAGAGIAVAVMAGASMWVGASPSRVEGTVQSAHPSQVRLACPSGIVDPFETTNVAAGTTWSSLASAPTSPAPASVTGNGGAIPSALTLAGQGGGELAGLSAVGCAAPRTSQWIATGATISGADMVLILSNPGTTASVVSIDGYGASGPLNASSRQVTVPATSSVSVLLAGWFPDENSLAVHVRADGGGVAAWVQASLMNGEVPQGATLASAVVPATSQTILGVDPKGTSLLRLVSPSGEAHVSVSVADSTGVHPLPGGQATVAEGTTLEMPLDGASSDSSPIALIVTSDREVVAQTTTITLGAPWVQRASAWIMRSNASPATPFTEATIPGTSQLSAMTTSVLSSTPIRATSLATDSGVSATSASLLLYAPADAAAAAASQEETPQSAQPGPSATPDIWASPSPVTSQSGASQSGASQEAQSSGTSASTPGAVAVRVGGRTIYVAPGVPTLVSLPDSASQMSADTPIQAALVISADTAVGRMSTTWNVGTEGISAVTGSIRTIN</sequence>
<evidence type="ECO:0008006" key="4">
    <source>
        <dbReference type="Google" id="ProtNLM"/>
    </source>
</evidence>
<protein>
    <recommendedName>
        <fullName evidence="4">Secreted protein</fullName>
    </recommendedName>
</protein>
<dbReference type="Proteomes" id="UP000234198">
    <property type="component" value="Unassembled WGS sequence"/>
</dbReference>
<dbReference type="InterPro" id="IPR043777">
    <property type="entry name" value="DUF5719"/>
</dbReference>
<comment type="caution">
    <text evidence="2">The sequence shown here is derived from an EMBL/GenBank/DDBJ whole genome shotgun (WGS) entry which is preliminary data.</text>
</comment>
<feature type="compositionally biased region" description="Low complexity" evidence="1">
    <location>
        <begin position="417"/>
        <end position="440"/>
    </location>
</feature>
<evidence type="ECO:0000313" key="3">
    <source>
        <dbReference type="Proteomes" id="UP000234198"/>
    </source>
</evidence>
<proteinExistence type="predicted"/>
<gene>
    <name evidence="2" type="ORF">CYJ22_03360</name>
</gene>
<evidence type="ECO:0000256" key="1">
    <source>
        <dbReference type="SAM" id="MobiDB-lite"/>
    </source>
</evidence>
<feature type="region of interest" description="Disordered" evidence="1">
    <location>
        <begin position="389"/>
        <end position="442"/>
    </location>
</feature>
<reference evidence="2 3" key="1">
    <citation type="submission" date="2017-12" db="EMBL/GenBank/DDBJ databases">
        <title>Phylogenetic diversity of female urinary microbiome.</title>
        <authorList>
            <person name="Thomas-White K."/>
            <person name="Wolfe A.J."/>
        </authorList>
    </citation>
    <scope>NUCLEOTIDE SEQUENCE [LARGE SCALE GENOMIC DNA]</scope>
    <source>
        <strain evidence="2 3">UMB0018</strain>
    </source>
</reference>